<dbReference type="PROSITE" id="PS00137">
    <property type="entry name" value="SUBTILASE_HIS"/>
    <property type="match status" value="1"/>
</dbReference>
<evidence type="ECO:0000313" key="11">
    <source>
        <dbReference type="Proteomes" id="UP000533900"/>
    </source>
</evidence>
<dbReference type="CDD" id="cd04842">
    <property type="entry name" value="Peptidases_S8_Kp43_protease"/>
    <property type="match status" value="1"/>
</dbReference>
<dbReference type="Proteomes" id="UP000533900">
    <property type="component" value="Unassembled WGS sequence"/>
</dbReference>
<evidence type="ECO:0000313" key="10">
    <source>
        <dbReference type="EMBL" id="MBC2846505.1"/>
    </source>
</evidence>
<feature type="domain" description="Secretion system C-terminal sorting" evidence="9">
    <location>
        <begin position="574"/>
        <end position="653"/>
    </location>
</feature>
<keyword evidence="2 6" id="KW-0645">Protease</keyword>
<dbReference type="InterPro" id="IPR051048">
    <property type="entry name" value="Peptidase_S8/S53_subtilisin"/>
</dbReference>
<dbReference type="InterPro" id="IPR000209">
    <property type="entry name" value="Peptidase_S8/S53_dom"/>
</dbReference>
<dbReference type="InterPro" id="IPR015500">
    <property type="entry name" value="Peptidase_S8_subtilisin-rel"/>
</dbReference>
<dbReference type="Gene3D" id="2.60.120.380">
    <property type="match status" value="1"/>
</dbReference>
<sequence length="654" mass="70367">MKNFYCVLIMSFVLFSSFAQREMNDEQFNSLTKAQQDLYLRVKKADSLKTLRVMDFLSKNGQQQRVVRDNGKALVLTNVIDGKPIYTATDNMDAAIATGTNHLWSGGSLGLDLDGSGITVRVWDGGPVQNSHVEFQNETNTLSRVTNIELLNTDGQAQQDQHGTHVTGTISAKGVNASARGMASGVTVKTYNFLNDSPEMVVETADMTNPMLLSNHSYGVPINQNGGTQLDPWRMGAYTADAREIDDIARTNPKYLVVMSAGNSGSVNYPGGLAAGFDKLTGDKNAKNNLVIANASPSINPFTQDVTFVINSGSSQGPTDDIRIKPDLAGDGTGLLSTSPGDGYATLTGTSMSAPNVTGSLALLQQHYNQLHGVYMNSATLKGLVCHTANDDSNNSGPDPFFGWGLLNAERSAEVITEDNNGSAILEELTLDNGNTYTYEFGAQAGDKLSATICWTDVPGVAATNGILNDQAARIVNDLDIRITKDGTTYFPWKLDYTGTGFTNSKGDNLVDNVERVDIEVPEAGNYTLEVSHKGTLQGAGPFDPQSQDFSLIITGNSLTLGLSENDLARSLAVYPNPSNGEFTISFEASSVNVDDNVKIDIYDMRGRLIFADNFRNVSSIFKETISLNEAKSGIYLINIKAGGRLTSHKLIID</sequence>
<dbReference type="RefSeq" id="WP_185790209.1">
    <property type="nucleotide sequence ID" value="NZ_JACLCP010000005.1"/>
</dbReference>
<comment type="similarity">
    <text evidence="1 6">Belongs to the peptidase S8 family.</text>
</comment>
<evidence type="ECO:0000259" key="8">
    <source>
        <dbReference type="Pfam" id="PF00082"/>
    </source>
</evidence>
<protein>
    <submittedName>
        <fullName evidence="10">S8 family serine peptidase</fullName>
    </submittedName>
</protein>
<feature type="chain" id="PRO_5032947410" evidence="7">
    <location>
        <begin position="22"/>
        <end position="654"/>
    </location>
</feature>
<dbReference type="SUPFAM" id="SSF49785">
    <property type="entry name" value="Galactose-binding domain-like"/>
    <property type="match status" value="1"/>
</dbReference>
<evidence type="ECO:0000256" key="1">
    <source>
        <dbReference type="ARBA" id="ARBA00011073"/>
    </source>
</evidence>
<dbReference type="GO" id="GO:0004252">
    <property type="term" value="F:serine-type endopeptidase activity"/>
    <property type="evidence" value="ECO:0007669"/>
    <property type="project" value="UniProtKB-UniRule"/>
</dbReference>
<dbReference type="InterPro" id="IPR034058">
    <property type="entry name" value="TagA/B/C/D_pept_dom"/>
</dbReference>
<comment type="caution">
    <text evidence="10">The sequence shown here is derived from an EMBL/GenBank/DDBJ whole genome shotgun (WGS) entry which is preliminary data.</text>
</comment>
<organism evidence="10 11">
    <name type="scientific">Winogradskyella flava</name>
    <dbReference type="NCBI Taxonomy" id="1884876"/>
    <lineage>
        <taxon>Bacteria</taxon>
        <taxon>Pseudomonadati</taxon>
        <taxon>Bacteroidota</taxon>
        <taxon>Flavobacteriia</taxon>
        <taxon>Flavobacteriales</taxon>
        <taxon>Flavobacteriaceae</taxon>
        <taxon>Winogradskyella</taxon>
    </lineage>
</organism>
<dbReference type="GO" id="GO:0006508">
    <property type="term" value="P:proteolysis"/>
    <property type="evidence" value="ECO:0007669"/>
    <property type="project" value="UniProtKB-KW"/>
</dbReference>
<feature type="active site" description="Charge relay system" evidence="6">
    <location>
        <position position="162"/>
    </location>
</feature>
<dbReference type="InterPro" id="IPR022398">
    <property type="entry name" value="Peptidase_S8_His-AS"/>
</dbReference>
<dbReference type="PANTHER" id="PTHR43399">
    <property type="entry name" value="SUBTILISIN-RELATED"/>
    <property type="match status" value="1"/>
</dbReference>
<dbReference type="InterPro" id="IPR023828">
    <property type="entry name" value="Peptidase_S8_Ser-AS"/>
</dbReference>
<keyword evidence="5 6" id="KW-0720">Serine protease</keyword>
<name>A0A842IUP2_9FLAO</name>
<feature type="domain" description="Peptidase S8/S53" evidence="8">
    <location>
        <begin position="115"/>
        <end position="405"/>
    </location>
</feature>
<feature type="active site" description="Charge relay system" evidence="6">
    <location>
        <position position="351"/>
    </location>
</feature>
<evidence type="ECO:0000256" key="7">
    <source>
        <dbReference type="SAM" id="SignalP"/>
    </source>
</evidence>
<dbReference type="PANTHER" id="PTHR43399:SF4">
    <property type="entry name" value="CELL WALL-ASSOCIATED PROTEASE"/>
    <property type="match status" value="1"/>
</dbReference>
<proteinExistence type="inferred from homology"/>
<dbReference type="InterPro" id="IPR026444">
    <property type="entry name" value="Secre_tail"/>
</dbReference>
<dbReference type="PRINTS" id="PR00723">
    <property type="entry name" value="SUBTILISIN"/>
</dbReference>
<reference evidence="10" key="1">
    <citation type="submission" date="2020-08" db="EMBL/GenBank/DDBJ databases">
        <title>Winogradskyella ouciana sp. nov., isolated from the hadal seawater of the Mariana Trench.</title>
        <authorList>
            <person name="He X."/>
        </authorList>
    </citation>
    <scope>NUCLEOTIDE SEQUENCE [LARGE SCALE GENOMIC DNA]</scope>
    <source>
        <strain evidence="10">KCTC 52348</strain>
    </source>
</reference>
<dbReference type="SUPFAM" id="SSF52743">
    <property type="entry name" value="Subtilisin-like"/>
    <property type="match status" value="1"/>
</dbReference>
<dbReference type="Gene3D" id="3.40.50.200">
    <property type="entry name" value="Peptidase S8/S53 domain"/>
    <property type="match status" value="1"/>
</dbReference>
<keyword evidence="3 7" id="KW-0732">Signal</keyword>
<dbReference type="Pfam" id="PF00082">
    <property type="entry name" value="Peptidase_S8"/>
    <property type="match status" value="1"/>
</dbReference>
<dbReference type="EMBL" id="JACLCP010000005">
    <property type="protein sequence ID" value="MBC2846505.1"/>
    <property type="molecule type" value="Genomic_DNA"/>
</dbReference>
<dbReference type="AlphaFoldDB" id="A0A842IUP2"/>
<keyword evidence="4 6" id="KW-0378">Hydrolase</keyword>
<dbReference type="Pfam" id="PF18962">
    <property type="entry name" value="Por_Secre_tail"/>
    <property type="match status" value="1"/>
</dbReference>
<feature type="signal peptide" evidence="7">
    <location>
        <begin position="1"/>
        <end position="21"/>
    </location>
</feature>
<dbReference type="InterPro" id="IPR036852">
    <property type="entry name" value="Peptidase_S8/S53_dom_sf"/>
</dbReference>
<keyword evidence="11" id="KW-1185">Reference proteome</keyword>
<gene>
    <name evidence="10" type="ORF">H7F21_15470</name>
</gene>
<evidence type="ECO:0000259" key="9">
    <source>
        <dbReference type="Pfam" id="PF18962"/>
    </source>
</evidence>
<dbReference type="NCBIfam" id="TIGR04183">
    <property type="entry name" value="Por_Secre_tail"/>
    <property type="match status" value="1"/>
</dbReference>
<evidence type="ECO:0000256" key="4">
    <source>
        <dbReference type="ARBA" id="ARBA00022801"/>
    </source>
</evidence>
<accession>A0A842IUP2</accession>
<evidence type="ECO:0000256" key="6">
    <source>
        <dbReference type="PROSITE-ProRule" id="PRU01240"/>
    </source>
</evidence>
<evidence type="ECO:0000256" key="2">
    <source>
        <dbReference type="ARBA" id="ARBA00022670"/>
    </source>
</evidence>
<evidence type="ECO:0000256" key="5">
    <source>
        <dbReference type="ARBA" id="ARBA00022825"/>
    </source>
</evidence>
<dbReference type="PROSITE" id="PS51892">
    <property type="entry name" value="SUBTILASE"/>
    <property type="match status" value="1"/>
</dbReference>
<evidence type="ECO:0000256" key="3">
    <source>
        <dbReference type="ARBA" id="ARBA00022729"/>
    </source>
</evidence>
<dbReference type="PROSITE" id="PS00138">
    <property type="entry name" value="SUBTILASE_SER"/>
    <property type="match status" value="1"/>
</dbReference>
<dbReference type="InterPro" id="IPR008979">
    <property type="entry name" value="Galactose-bd-like_sf"/>
</dbReference>
<feature type="active site" description="Charge relay system" evidence="6">
    <location>
        <position position="124"/>
    </location>
</feature>